<dbReference type="PANTHER" id="PTHR10458:SF22">
    <property type="entry name" value="PEPTIDE DEFORMYLASE"/>
    <property type="match status" value="1"/>
</dbReference>
<feature type="active site" evidence="2">
    <location>
        <position position="137"/>
    </location>
</feature>
<keyword evidence="2" id="KW-0378">Hydrolase</keyword>
<dbReference type="CDD" id="cd00487">
    <property type="entry name" value="Pep_deformylase"/>
    <property type="match status" value="1"/>
</dbReference>
<feature type="binding site" evidence="2">
    <location>
        <position position="136"/>
    </location>
    <ligand>
        <name>Fe cation</name>
        <dbReference type="ChEBI" id="CHEBI:24875"/>
    </ligand>
</feature>
<evidence type="ECO:0000313" key="3">
    <source>
        <dbReference type="EMBL" id="SIS87424.1"/>
    </source>
</evidence>
<dbReference type="GO" id="GO:0006412">
    <property type="term" value="P:translation"/>
    <property type="evidence" value="ECO:0007669"/>
    <property type="project" value="UniProtKB-UniRule"/>
</dbReference>
<sequence length="164" mass="17570">MSLLPILRWPDPRLSQAAAPVGTVTDAVRQLAADMLETMYAAPGRGLAAPQVGVGLRLFVMDTDWTDGPASPRVVLDPVLEPLGDDTAGRAEGCLSIPGIQTFVTRPARVRMRWRDLDGAAHDETFTGFTAACVQHEADHLDGILTLDRLDPAARANAEAAYQP</sequence>
<dbReference type="PIRSF" id="PIRSF004749">
    <property type="entry name" value="Pep_def"/>
    <property type="match status" value="1"/>
</dbReference>
<dbReference type="EC" id="3.5.1.88" evidence="2"/>
<dbReference type="PRINTS" id="PR01576">
    <property type="entry name" value="PDEFORMYLASE"/>
</dbReference>
<dbReference type="STRING" id="407234.SAMN05421795_108107"/>
<feature type="binding site" evidence="2">
    <location>
        <position position="140"/>
    </location>
    <ligand>
        <name>Fe cation</name>
        <dbReference type="ChEBI" id="CHEBI:24875"/>
    </ligand>
</feature>
<dbReference type="OrthoDB" id="9804313at2"/>
<dbReference type="AlphaFoldDB" id="A0A1N7MMQ2"/>
<accession>A0A1N7MMQ2</accession>
<comment type="catalytic activity">
    <reaction evidence="2">
        <text>N-terminal N-formyl-L-methionyl-[peptide] + H2O = N-terminal L-methionyl-[peptide] + formate</text>
        <dbReference type="Rhea" id="RHEA:24420"/>
        <dbReference type="Rhea" id="RHEA-COMP:10639"/>
        <dbReference type="Rhea" id="RHEA-COMP:10640"/>
        <dbReference type="ChEBI" id="CHEBI:15377"/>
        <dbReference type="ChEBI" id="CHEBI:15740"/>
        <dbReference type="ChEBI" id="CHEBI:49298"/>
        <dbReference type="ChEBI" id="CHEBI:64731"/>
        <dbReference type="EC" id="3.5.1.88"/>
    </reaction>
</comment>
<dbReference type="HAMAP" id="MF_00163">
    <property type="entry name" value="Pep_deformylase"/>
    <property type="match status" value="1"/>
</dbReference>
<dbReference type="Pfam" id="PF01327">
    <property type="entry name" value="Pep_deformylase"/>
    <property type="match status" value="1"/>
</dbReference>
<dbReference type="RefSeq" id="WP_076367178.1">
    <property type="nucleotide sequence ID" value="NZ_FTOM01000008.1"/>
</dbReference>
<evidence type="ECO:0000256" key="1">
    <source>
        <dbReference type="ARBA" id="ARBA00010759"/>
    </source>
</evidence>
<dbReference type="SUPFAM" id="SSF56420">
    <property type="entry name" value="Peptide deformylase"/>
    <property type="match status" value="1"/>
</dbReference>
<proteinExistence type="inferred from homology"/>
<comment type="cofactor">
    <cofactor evidence="2">
        <name>Fe(2+)</name>
        <dbReference type="ChEBI" id="CHEBI:29033"/>
    </cofactor>
    <text evidence="2">Binds 1 Fe(2+) ion.</text>
</comment>
<dbReference type="GO" id="GO:0042586">
    <property type="term" value="F:peptide deformylase activity"/>
    <property type="evidence" value="ECO:0007669"/>
    <property type="project" value="UniProtKB-UniRule"/>
</dbReference>
<gene>
    <name evidence="2" type="primary">def</name>
    <name evidence="3" type="ORF">SAMN05421795_108107</name>
</gene>
<keyword evidence="2" id="KW-0648">Protein biosynthesis</keyword>
<keyword evidence="2" id="KW-0408">Iron</keyword>
<name>A0A1N7MMQ2_9RHOB</name>
<dbReference type="InterPro" id="IPR036821">
    <property type="entry name" value="Peptide_deformylase_sf"/>
</dbReference>
<dbReference type="NCBIfam" id="NF001159">
    <property type="entry name" value="PRK00150.1-3"/>
    <property type="match status" value="1"/>
</dbReference>
<dbReference type="GO" id="GO:0046872">
    <property type="term" value="F:metal ion binding"/>
    <property type="evidence" value="ECO:0007669"/>
    <property type="project" value="UniProtKB-KW"/>
</dbReference>
<evidence type="ECO:0000313" key="4">
    <source>
        <dbReference type="Proteomes" id="UP000186098"/>
    </source>
</evidence>
<dbReference type="NCBIfam" id="TIGR00079">
    <property type="entry name" value="pept_deformyl"/>
    <property type="match status" value="1"/>
</dbReference>
<keyword evidence="4" id="KW-1185">Reference proteome</keyword>
<dbReference type="PANTHER" id="PTHR10458">
    <property type="entry name" value="PEPTIDE DEFORMYLASE"/>
    <property type="match status" value="1"/>
</dbReference>
<dbReference type="EMBL" id="FTOM01000008">
    <property type="protein sequence ID" value="SIS87424.1"/>
    <property type="molecule type" value="Genomic_DNA"/>
</dbReference>
<dbReference type="Gene3D" id="3.90.45.10">
    <property type="entry name" value="Peptide deformylase"/>
    <property type="match status" value="1"/>
</dbReference>
<protein>
    <recommendedName>
        <fullName evidence="2">Peptide deformylase</fullName>
        <shortName evidence="2">PDF</shortName>
        <ecNumber evidence="2">3.5.1.88</ecNumber>
    </recommendedName>
    <alternativeName>
        <fullName evidence="2">Polypeptide deformylase</fullName>
    </alternativeName>
</protein>
<evidence type="ECO:0000256" key="2">
    <source>
        <dbReference type="HAMAP-Rule" id="MF_00163"/>
    </source>
</evidence>
<reference evidence="4" key="1">
    <citation type="submission" date="2017-01" db="EMBL/GenBank/DDBJ databases">
        <authorList>
            <person name="Varghese N."/>
            <person name="Submissions S."/>
        </authorList>
    </citation>
    <scope>NUCLEOTIDE SEQUENCE [LARGE SCALE GENOMIC DNA]</scope>
    <source>
        <strain evidence="4">DSM 18714</strain>
    </source>
</reference>
<comment type="function">
    <text evidence="2">Removes the formyl group from the N-terminal Met of newly synthesized proteins. Requires at least a dipeptide for an efficient rate of reaction. N-terminal L-methionine is a prerequisite for activity but the enzyme has broad specificity at other positions.</text>
</comment>
<feature type="binding site" evidence="2">
    <location>
        <position position="94"/>
    </location>
    <ligand>
        <name>Fe cation</name>
        <dbReference type="ChEBI" id="CHEBI:24875"/>
    </ligand>
</feature>
<organism evidence="3 4">
    <name type="scientific">Phaeovulum vinaykumarii</name>
    <dbReference type="NCBI Taxonomy" id="407234"/>
    <lineage>
        <taxon>Bacteria</taxon>
        <taxon>Pseudomonadati</taxon>
        <taxon>Pseudomonadota</taxon>
        <taxon>Alphaproteobacteria</taxon>
        <taxon>Rhodobacterales</taxon>
        <taxon>Paracoccaceae</taxon>
        <taxon>Phaeovulum</taxon>
    </lineage>
</organism>
<dbReference type="Proteomes" id="UP000186098">
    <property type="component" value="Unassembled WGS sequence"/>
</dbReference>
<keyword evidence="2" id="KW-0479">Metal-binding</keyword>
<comment type="similarity">
    <text evidence="1 2">Belongs to the polypeptide deformylase family.</text>
</comment>
<dbReference type="InterPro" id="IPR023635">
    <property type="entry name" value="Peptide_deformylase"/>
</dbReference>